<dbReference type="CDD" id="cd19941">
    <property type="entry name" value="TIL"/>
    <property type="match status" value="1"/>
</dbReference>
<evidence type="ECO:0000256" key="11">
    <source>
        <dbReference type="PROSITE-ProRule" id="PRU00076"/>
    </source>
</evidence>
<comment type="caution">
    <text evidence="15">The sequence shown here is derived from an EMBL/GenBank/DDBJ whole genome shotgun (WGS) entry which is preliminary data.</text>
</comment>
<dbReference type="InterPro" id="IPR036056">
    <property type="entry name" value="Fibrinogen-like_C"/>
</dbReference>
<organism evidence="15 16">
    <name type="scientific">Holothuria leucospilota</name>
    <name type="common">Black long sea cucumber</name>
    <name type="synonym">Mertensiothuria leucospilota</name>
    <dbReference type="NCBI Taxonomy" id="206669"/>
    <lineage>
        <taxon>Eukaryota</taxon>
        <taxon>Metazoa</taxon>
        <taxon>Echinodermata</taxon>
        <taxon>Eleutherozoa</taxon>
        <taxon>Echinozoa</taxon>
        <taxon>Holothuroidea</taxon>
        <taxon>Aspidochirotacea</taxon>
        <taxon>Aspidochirotida</taxon>
        <taxon>Holothuriidae</taxon>
        <taxon>Holothuria</taxon>
    </lineage>
</organism>
<dbReference type="AlphaFoldDB" id="A0A9Q1BU11"/>
<dbReference type="InterPro" id="IPR000152">
    <property type="entry name" value="EGF-type_Asp/Asn_hydroxyl_site"/>
</dbReference>
<evidence type="ECO:0000256" key="8">
    <source>
        <dbReference type="ARBA" id="ARBA00039489"/>
    </source>
</evidence>
<feature type="compositionally biased region" description="Low complexity" evidence="12">
    <location>
        <begin position="111"/>
        <end position="121"/>
    </location>
</feature>
<dbReference type="PANTHER" id="PTHR47221">
    <property type="entry name" value="FIBRINOGEN ALPHA CHAIN"/>
    <property type="match status" value="1"/>
</dbReference>
<evidence type="ECO:0000256" key="3">
    <source>
        <dbReference type="ARBA" id="ARBA00022536"/>
    </source>
</evidence>
<dbReference type="SMART" id="SM00186">
    <property type="entry name" value="FBG"/>
    <property type="match status" value="1"/>
</dbReference>
<dbReference type="GO" id="GO:0030674">
    <property type="term" value="F:protein-macromolecule adaptor activity"/>
    <property type="evidence" value="ECO:0007669"/>
    <property type="project" value="TreeGrafter"/>
</dbReference>
<evidence type="ECO:0000259" key="13">
    <source>
        <dbReference type="PROSITE" id="PS50026"/>
    </source>
</evidence>
<evidence type="ECO:0000313" key="15">
    <source>
        <dbReference type="EMBL" id="KAJ8033168.1"/>
    </source>
</evidence>
<dbReference type="InterPro" id="IPR024731">
    <property type="entry name" value="NELL2-like_EGF"/>
</dbReference>
<comment type="caution">
    <text evidence="11">Lacks conserved residue(s) required for the propagation of feature annotation.</text>
</comment>
<accession>A0A9Q1BU11</accession>
<reference evidence="15" key="1">
    <citation type="submission" date="2021-10" db="EMBL/GenBank/DDBJ databases">
        <title>Tropical sea cucumber genome reveals ecological adaptation and Cuvierian tubules defense mechanism.</title>
        <authorList>
            <person name="Chen T."/>
        </authorList>
    </citation>
    <scope>NUCLEOTIDE SEQUENCE</scope>
    <source>
        <strain evidence="15">Nanhai2018</strain>
        <tissue evidence="15">Muscle</tissue>
    </source>
</reference>
<evidence type="ECO:0000256" key="5">
    <source>
        <dbReference type="ARBA" id="ARBA00023054"/>
    </source>
</evidence>
<evidence type="ECO:0000256" key="2">
    <source>
        <dbReference type="ARBA" id="ARBA00022525"/>
    </source>
</evidence>
<evidence type="ECO:0000256" key="10">
    <source>
        <dbReference type="ARBA" id="ARBA00049681"/>
    </source>
</evidence>
<dbReference type="InterPro" id="IPR037579">
    <property type="entry name" value="FIB_ANG-like"/>
</dbReference>
<dbReference type="Proteomes" id="UP001152320">
    <property type="component" value="Chromosome 11"/>
</dbReference>
<dbReference type="PROSITE" id="PS01186">
    <property type="entry name" value="EGF_2"/>
    <property type="match status" value="1"/>
</dbReference>
<evidence type="ECO:0000256" key="12">
    <source>
        <dbReference type="SAM" id="MobiDB-lite"/>
    </source>
</evidence>
<sequence>MTSHPTTAITITSVQKSTTAEVGTTPNNLTTKQTRTTKQETTTKDIEITTYDPTTTEADNTKEKPTTTHIQSTTNERATTETYTSEQKTTTEDFRVTTNDPITTEDHTTEQETTTNQIQSTANERTTTDKYTSERKTTTEDFRHTTTDPITTEAYTTEQETTTKQIQSTANKRTTTDTYTSERKTTTEDFRVTTNDPITTEAYTTKQKTTTGEQTSLEIHSTKHTTAVRTTEILSTKVTTTDLTTSPPTTLLSCPTNTIYTNCTCQTTCEDPKRLNGCYNNCSGGELCICPDGFYLLEGSCVPPEDCGCYVQNEDVIIQEDDTQLVLNCTQQCSCDNGVLSCNDYQCDTNALCDNRNGTFECRCKDGYHGNGVTCTRLTDCTDVYNAGLVDHGVYKILPTGWAEEAFEVYCKDRWNVFQRREDGSVDFFRYWVDYKEGFGDPRHETWLGLEKLFYLTNQGTYELKISLISYNTPHEITHESFKISDETGNYRITELGFYISTLATNSGAAPVFDKQKRRNFLDVPDGGAAMQSQIEMTGGGGQQNGLQRD</sequence>
<evidence type="ECO:0000256" key="9">
    <source>
        <dbReference type="ARBA" id="ARBA00049639"/>
    </source>
</evidence>
<dbReference type="InterPro" id="IPR002919">
    <property type="entry name" value="TIL_dom"/>
</dbReference>
<evidence type="ECO:0000256" key="1">
    <source>
        <dbReference type="ARBA" id="ARBA00004613"/>
    </source>
</evidence>
<protein>
    <recommendedName>
        <fullName evidence="8">Fibrinogen-like protein 1</fullName>
    </recommendedName>
</protein>
<feature type="compositionally biased region" description="Low complexity" evidence="12">
    <location>
        <begin position="154"/>
        <end position="169"/>
    </location>
</feature>
<dbReference type="OrthoDB" id="5983392at2759"/>
<keyword evidence="2" id="KW-0964">Secreted</keyword>
<comment type="subunit">
    <text evidence="10">Homodimer. Interacts (via the Fibrinogen C-terminal domain) with LAG3 (via Ig-like domains 1 and 2).</text>
</comment>
<dbReference type="InterPro" id="IPR002181">
    <property type="entry name" value="Fibrinogen_a/b/g_C_dom"/>
</dbReference>
<proteinExistence type="predicted"/>
<keyword evidence="6" id="KW-1064">Adaptive immunity</keyword>
<feature type="region of interest" description="Disordered" evidence="12">
    <location>
        <begin position="154"/>
        <end position="185"/>
    </location>
</feature>
<evidence type="ECO:0000256" key="7">
    <source>
        <dbReference type="ARBA" id="ARBA00023157"/>
    </source>
</evidence>
<feature type="compositionally biased region" description="Polar residues" evidence="12">
    <location>
        <begin position="1"/>
        <end position="22"/>
    </location>
</feature>
<feature type="compositionally biased region" description="Polar residues" evidence="12">
    <location>
        <begin position="170"/>
        <end position="179"/>
    </location>
</feature>
<keyword evidence="5" id="KW-0175">Coiled coil</keyword>
<dbReference type="PROSITE" id="PS50026">
    <property type="entry name" value="EGF_3"/>
    <property type="match status" value="1"/>
</dbReference>
<dbReference type="Pfam" id="PF00147">
    <property type="entry name" value="Fibrinogen_C"/>
    <property type="match status" value="1"/>
</dbReference>
<dbReference type="InterPro" id="IPR014716">
    <property type="entry name" value="Fibrinogen_a/b/g_C_1"/>
</dbReference>
<evidence type="ECO:0000313" key="16">
    <source>
        <dbReference type="Proteomes" id="UP001152320"/>
    </source>
</evidence>
<feature type="compositionally biased region" description="Low complexity" evidence="12">
    <location>
        <begin position="73"/>
        <end position="88"/>
    </location>
</feature>
<evidence type="ECO:0000259" key="14">
    <source>
        <dbReference type="PROSITE" id="PS51406"/>
    </source>
</evidence>
<dbReference type="PROSITE" id="PS00010">
    <property type="entry name" value="ASX_HYDROXYL"/>
    <property type="match status" value="1"/>
</dbReference>
<keyword evidence="16" id="KW-1185">Reference proteome</keyword>
<dbReference type="SUPFAM" id="SSF56496">
    <property type="entry name" value="Fibrinogen C-terminal domain-like"/>
    <property type="match status" value="1"/>
</dbReference>
<keyword evidence="4" id="KW-0732">Signal</keyword>
<feature type="compositionally biased region" description="Basic and acidic residues" evidence="12">
    <location>
        <begin position="37"/>
        <end position="47"/>
    </location>
</feature>
<comment type="function">
    <text evidence="9">Immune suppressive molecule that inhibits antigen-specific T-cell activation by acting as a major ligand of LAG3. Responsible for LAG3 T-cell inhibitory function. Binds LAG3 independently from MHC class II (MHC-II). Secreted by, and promotes growth of, hepatocytes.</text>
</comment>
<feature type="compositionally biased region" description="Low complexity" evidence="12">
    <location>
        <begin position="24"/>
        <end position="36"/>
    </location>
</feature>
<dbReference type="InterPro" id="IPR000742">
    <property type="entry name" value="EGF"/>
</dbReference>
<keyword evidence="7" id="KW-1015">Disulfide bond</keyword>
<name>A0A9Q1BU11_HOLLE</name>
<feature type="domain" description="EGF-like" evidence="13">
    <location>
        <begin position="338"/>
        <end position="376"/>
    </location>
</feature>
<dbReference type="Gene3D" id="3.90.215.10">
    <property type="entry name" value="Gamma Fibrinogen, chain A, domain 1"/>
    <property type="match status" value="1"/>
</dbReference>
<dbReference type="PROSITE" id="PS51406">
    <property type="entry name" value="FIBRINOGEN_C_2"/>
    <property type="match status" value="1"/>
</dbReference>
<dbReference type="GO" id="GO:0002250">
    <property type="term" value="P:adaptive immune response"/>
    <property type="evidence" value="ECO:0007669"/>
    <property type="project" value="UniProtKB-KW"/>
</dbReference>
<evidence type="ECO:0000256" key="6">
    <source>
        <dbReference type="ARBA" id="ARBA00023130"/>
    </source>
</evidence>
<dbReference type="GO" id="GO:0034116">
    <property type="term" value="P:positive regulation of heterotypic cell-cell adhesion"/>
    <property type="evidence" value="ECO:0007669"/>
    <property type="project" value="TreeGrafter"/>
</dbReference>
<keyword evidence="6" id="KW-0391">Immunity</keyword>
<dbReference type="GO" id="GO:0005577">
    <property type="term" value="C:fibrinogen complex"/>
    <property type="evidence" value="ECO:0007669"/>
    <property type="project" value="TreeGrafter"/>
</dbReference>
<dbReference type="SUPFAM" id="SSF57567">
    <property type="entry name" value="Serine protease inhibitors"/>
    <property type="match status" value="1"/>
</dbReference>
<dbReference type="Gene3D" id="2.10.25.10">
    <property type="entry name" value="Laminin"/>
    <property type="match status" value="2"/>
</dbReference>
<keyword evidence="3 11" id="KW-0245">EGF-like domain</keyword>
<dbReference type="GO" id="GO:0005201">
    <property type="term" value="F:extracellular matrix structural constituent"/>
    <property type="evidence" value="ECO:0007669"/>
    <property type="project" value="TreeGrafter"/>
</dbReference>
<dbReference type="Pfam" id="PF12947">
    <property type="entry name" value="EGF_3"/>
    <property type="match status" value="1"/>
</dbReference>
<dbReference type="InterPro" id="IPR036084">
    <property type="entry name" value="Ser_inhib-like_sf"/>
</dbReference>
<dbReference type="SMART" id="SM00181">
    <property type="entry name" value="EGF"/>
    <property type="match status" value="2"/>
</dbReference>
<feature type="compositionally biased region" description="Basic and acidic residues" evidence="12">
    <location>
        <begin position="126"/>
        <end position="141"/>
    </location>
</feature>
<dbReference type="EMBL" id="JAIZAY010000011">
    <property type="protein sequence ID" value="KAJ8033168.1"/>
    <property type="molecule type" value="Genomic_DNA"/>
</dbReference>
<comment type="subcellular location">
    <subcellularLocation>
        <location evidence="1">Secreted</location>
    </subcellularLocation>
</comment>
<dbReference type="PANTHER" id="PTHR47221:SF8">
    <property type="entry name" value="FIBRINOGEN LIKE 1A"/>
    <property type="match status" value="1"/>
</dbReference>
<dbReference type="Pfam" id="PF01826">
    <property type="entry name" value="TIL"/>
    <property type="match status" value="1"/>
</dbReference>
<feature type="domain" description="Fibrinogen C-terminal" evidence="14">
    <location>
        <begin position="372"/>
        <end position="507"/>
    </location>
</feature>
<gene>
    <name evidence="15" type="ORF">HOLleu_23322</name>
</gene>
<feature type="region of interest" description="Disordered" evidence="12">
    <location>
        <begin position="1"/>
        <end position="141"/>
    </location>
</feature>
<evidence type="ECO:0000256" key="4">
    <source>
        <dbReference type="ARBA" id="ARBA00022729"/>
    </source>
</evidence>